<dbReference type="Proteomes" id="UP000224362">
    <property type="component" value="Segment"/>
</dbReference>
<proteinExistence type="predicted"/>
<gene>
    <name evidence="1" type="ORF">2050H1_093</name>
</gene>
<evidence type="ECO:0000313" key="2">
    <source>
        <dbReference type="Proteomes" id="UP000224362"/>
    </source>
</evidence>
<protein>
    <submittedName>
        <fullName evidence="1">Uncharacterized protein</fullName>
    </submittedName>
</protein>
<evidence type="ECO:0000313" key="1">
    <source>
        <dbReference type="EMBL" id="ASZ78859.1"/>
    </source>
</evidence>
<accession>A0A249Y2F9</accession>
<organism evidence="1 2">
    <name type="scientific">Serratia phage 2050H1</name>
    <dbReference type="NCBI Taxonomy" id="2024250"/>
    <lineage>
        <taxon>Viruses</taxon>
        <taxon>Duplodnaviria</taxon>
        <taxon>Heunggongvirae</taxon>
        <taxon>Uroviricota</taxon>
        <taxon>Caudoviricetes</taxon>
        <taxon>Pantevenvirales</taxon>
        <taxon>Ackermannviridae</taxon>
        <taxon>Miltonvirus</taxon>
        <taxon>Miltonvirus MAM1</taxon>
    </lineage>
</organism>
<reference evidence="1 2" key="1">
    <citation type="submission" date="2017-06" db="EMBL/GenBank/DDBJ databases">
        <authorList>
            <person name="Kim H.J."/>
            <person name="Triplett B.A."/>
        </authorList>
    </citation>
    <scope>NUCLEOTIDE SEQUENCE [LARGE SCALE GENOMIC DNA]</scope>
</reference>
<name>A0A249Y2F9_9CAUD</name>
<sequence>MAEQNIFEVASRKKLRFNTVKGPISTEDLWDLKLETGAVNLNQVAQIIHREQQAAGEVNFVSTKPTANAELDLKMEIVKHVIAYKIQLQDQQTRAAATRQRNELITDIIARKQQSELEGKSIEELQAMLDK</sequence>
<dbReference type="EMBL" id="MF285619">
    <property type="protein sequence ID" value="ASZ78859.1"/>
    <property type="molecule type" value="Genomic_DNA"/>
</dbReference>